<dbReference type="EMBL" id="JALNTZ010000001">
    <property type="protein sequence ID" value="KAJ3666822.1"/>
    <property type="molecule type" value="Genomic_DNA"/>
</dbReference>
<proteinExistence type="predicted"/>
<evidence type="ECO:0000313" key="2">
    <source>
        <dbReference type="EMBL" id="KAJ3666822.1"/>
    </source>
</evidence>
<dbReference type="Proteomes" id="UP001168821">
    <property type="component" value="Unassembled WGS sequence"/>
</dbReference>
<evidence type="ECO:0000256" key="1">
    <source>
        <dbReference type="SAM" id="MobiDB-lite"/>
    </source>
</evidence>
<reference evidence="2" key="1">
    <citation type="journal article" date="2023" name="G3 (Bethesda)">
        <title>Whole genome assemblies of Zophobas morio and Tenebrio molitor.</title>
        <authorList>
            <person name="Kaur S."/>
            <person name="Stinson S.A."/>
            <person name="diCenzo G.C."/>
        </authorList>
    </citation>
    <scope>NUCLEOTIDE SEQUENCE</scope>
    <source>
        <strain evidence="2">QUZm001</strain>
    </source>
</reference>
<feature type="region of interest" description="Disordered" evidence="1">
    <location>
        <begin position="1"/>
        <end position="80"/>
    </location>
</feature>
<organism evidence="2 3">
    <name type="scientific">Zophobas morio</name>
    <dbReference type="NCBI Taxonomy" id="2755281"/>
    <lineage>
        <taxon>Eukaryota</taxon>
        <taxon>Metazoa</taxon>
        <taxon>Ecdysozoa</taxon>
        <taxon>Arthropoda</taxon>
        <taxon>Hexapoda</taxon>
        <taxon>Insecta</taxon>
        <taxon>Pterygota</taxon>
        <taxon>Neoptera</taxon>
        <taxon>Endopterygota</taxon>
        <taxon>Coleoptera</taxon>
        <taxon>Polyphaga</taxon>
        <taxon>Cucujiformia</taxon>
        <taxon>Tenebrionidae</taxon>
        <taxon>Zophobas</taxon>
    </lineage>
</organism>
<gene>
    <name evidence="2" type="ORF">Zmor_002253</name>
</gene>
<protein>
    <submittedName>
        <fullName evidence="2">Uncharacterized protein</fullName>
    </submittedName>
</protein>
<keyword evidence="3" id="KW-1185">Reference proteome</keyword>
<comment type="caution">
    <text evidence="2">The sequence shown here is derived from an EMBL/GenBank/DDBJ whole genome shotgun (WGS) entry which is preliminary data.</text>
</comment>
<name>A0AA38J9D6_9CUCU</name>
<sequence length="80" mass="9946">MEKQIKERESKTDRRTGQKIRRGERQMRIKLKEEATRGKGKWIEDEKVRGRKKERVEDNRRGDRWRGERRRTKRQRADPD</sequence>
<dbReference type="AlphaFoldDB" id="A0AA38J9D6"/>
<accession>A0AA38J9D6</accession>
<feature type="compositionally biased region" description="Basic and acidic residues" evidence="1">
    <location>
        <begin position="1"/>
        <end position="66"/>
    </location>
</feature>
<evidence type="ECO:0000313" key="3">
    <source>
        <dbReference type="Proteomes" id="UP001168821"/>
    </source>
</evidence>